<sequence>RLHVKQYLKSLSAEDVFFITLTVNFVNLRGKLSGQYKVWACPCYSSCSTNASSIWHAKCDPLYKIVHSFVSLFFRLNIILEVKYTRTLNISIYVLTGITQEDIF</sequence>
<dbReference type="Proteomes" id="UP000008144">
    <property type="component" value="Chromosome 11"/>
</dbReference>
<dbReference type="EMBL" id="EAAA01000677">
    <property type="status" value="NOT_ANNOTATED_CDS"/>
    <property type="molecule type" value="Genomic_DNA"/>
</dbReference>
<protein>
    <submittedName>
        <fullName evidence="1">Uncharacterized protein</fullName>
    </submittedName>
</protein>
<reference evidence="1" key="2">
    <citation type="journal article" date="2008" name="Genome Biol.">
        <title>Improved genome assembly and evidence-based global gene model set for the chordate Ciona intestinalis: new insight into intron and operon populations.</title>
        <authorList>
            <person name="Satou Y."/>
            <person name="Mineta K."/>
            <person name="Ogasawara M."/>
            <person name="Sasakura Y."/>
            <person name="Shoguchi E."/>
            <person name="Ueno K."/>
            <person name="Yamada L."/>
            <person name="Matsumoto J."/>
            <person name="Wasserscheid J."/>
            <person name="Dewar K."/>
            <person name="Wiley G.B."/>
            <person name="Macmil S.L."/>
            <person name="Roe B.A."/>
            <person name="Zeller R.W."/>
            <person name="Hastings K.E."/>
            <person name="Lemaire P."/>
            <person name="Lindquist E."/>
            <person name="Endo T."/>
            <person name="Hotta K."/>
            <person name="Inaba K."/>
        </authorList>
    </citation>
    <scope>NUCLEOTIDE SEQUENCE [LARGE SCALE GENOMIC DNA]</scope>
    <source>
        <strain evidence="1">wild type</strain>
    </source>
</reference>
<reference evidence="1" key="3">
    <citation type="submission" date="2025-08" db="UniProtKB">
        <authorList>
            <consortium name="Ensembl"/>
        </authorList>
    </citation>
    <scope>IDENTIFICATION</scope>
</reference>
<name>H2XQQ6_CIOIN</name>
<accession>H2XQQ6</accession>
<proteinExistence type="predicted"/>
<reference evidence="2" key="1">
    <citation type="journal article" date="2002" name="Science">
        <title>The draft genome of Ciona intestinalis: insights into chordate and vertebrate origins.</title>
        <authorList>
            <person name="Dehal P."/>
            <person name="Satou Y."/>
            <person name="Campbell R.K."/>
            <person name="Chapman J."/>
            <person name="Degnan B."/>
            <person name="De Tomaso A."/>
            <person name="Davidson B."/>
            <person name="Di Gregorio A."/>
            <person name="Gelpke M."/>
            <person name="Goodstein D.M."/>
            <person name="Harafuji N."/>
            <person name="Hastings K.E."/>
            <person name="Ho I."/>
            <person name="Hotta K."/>
            <person name="Huang W."/>
            <person name="Kawashima T."/>
            <person name="Lemaire P."/>
            <person name="Martinez D."/>
            <person name="Meinertzhagen I.A."/>
            <person name="Necula S."/>
            <person name="Nonaka M."/>
            <person name="Putnam N."/>
            <person name="Rash S."/>
            <person name="Saiga H."/>
            <person name="Satake M."/>
            <person name="Terry A."/>
            <person name="Yamada L."/>
            <person name="Wang H.G."/>
            <person name="Awazu S."/>
            <person name="Azumi K."/>
            <person name="Boore J."/>
            <person name="Branno M."/>
            <person name="Chin-Bow S."/>
            <person name="DeSantis R."/>
            <person name="Doyle S."/>
            <person name="Francino P."/>
            <person name="Keys D.N."/>
            <person name="Haga S."/>
            <person name="Hayashi H."/>
            <person name="Hino K."/>
            <person name="Imai K.S."/>
            <person name="Inaba K."/>
            <person name="Kano S."/>
            <person name="Kobayashi K."/>
            <person name="Kobayashi M."/>
            <person name="Lee B.I."/>
            <person name="Makabe K.W."/>
            <person name="Manohar C."/>
            <person name="Matassi G."/>
            <person name="Medina M."/>
            <person name="Mochizuki Y."/>
            <person name="Mount S."/>
            <person name="Morishita T."/>
            <person name="Miura S."/>
            <person name="Nakayama A."/>
            <person name="Nishizaka S."/>
            <person name="Nomoto H."/>
            <person name="Ohta F."/>
            <person name="Oishi K."/>
            <person name="Rigoutsos I."/>
            <person name="Sano M."/>
            <person name="Sasaki A."/>
            <person name="Sasakura Y."/>
            <person name="Shoguchi E."/>
            <person name="Shin-i T."/>
            <person name="Spagnuolo A."/>
            <person name="Stainier D."/>
            <person name="Suzuki M.M."/>
            <person name="Tassy O."/>
            <person name="Takatori N."/>
            <person name="Tokuoka M."/>
            <person name="Yagi K."/>
            <person name="Yoshizaki F."/>
            <person name="Wada S."/>
            <person name="Zhang C."/>
            <person name="Hyatt P.D."/>
            <person name="Larimer F."/>
            <person name="Detter C."/>
            <person name="Doggett N."/>
            <person name="Glavina T."/>
            <person name="Hawkins T."/>
            <person name="Richardson P."/>
            <person name="Lucas S."/>
            <person name="Kohara Y."/>
            <person name="Levine M."/>
            <person name="Satoh N."/>
            <person name="Rokhsar D.S."/>
        </authorList>
    </citation>
    <scope>NUCLEOTIDE SEQUENCE [LARGE SCALE GENOMIC DNA]</scope>
</reference>
<reference evidence="1" key="4">
    <citation type="submission" date="2025-09" db="UniProtKB">
        <authorList>
            <consortium name="Ensembl"/>
        </authorList>
    </citation>
    <scope>IDENTIFICATION</scope>
</reference>
<dbReference type="Ensembl" id="ENSCINT00000036382.1">
    <property type="protein sequence ID" value="ENSCINP00000031990.1"/>
    <property type="gene ID" value="ENSCING00000020921.1"/>
</dbReference>
<dbReference type="HOGENOM" id="CLU_2256093_0_0_1"/>
<dbReference type="AlphaFoldDB" id="H2XQQ6"/>
<dbReference type="InParanoid" id="H2XQQ6"/>
<evidence type="ECO:0000313" key="1">
    <source>
        <dbReference type="Ensembl" id="ENSCINP00000031990.1"/>
    </source>
</evidence>
<evidence type="ECO:0000313" key="2">
    <source>
        <dbReference type="Proteomes" id="UP000008144"/>
    </source>
</evidence>
<organism evidence="1 2">
    <name type="scientific">Ciona intestinalis</name>
    <name type="common">Transparent sea squirt</name>
    <name type="synonym">Ascidia intestinalis</name>
    <dbReference type="NCBI Taxonomy" id="7719"/>
    <lineage>
        <taxon>Eukaryota</taxon>
        <taxon>Metazoa</taxon>
        <taxon>Chordata</taxon>
        <taxon>Tunicata</taxon>
        <taxon>Ascidiacea</taxon>
        <taxon>Phlebobranchia</taxon>
        <taxon>Cionidae</taxon>
        <taxon>Ciona</taxon>
    </lineage>
</organism>
<keyword evidence="2" id="KW-1185">Reference proteome</keyword>